<dbReference type="InterPro" id="IPR046272">
    <property type="entry name" value="DUF6305"/>
</dbReference>
<dbReference type="EMBL" id="QUAH01000005">
    <property type="protein sequence ID" value="RFT15993.1"/>
    <property type="molecule type" value="Genomic_DNA"/>
</dbReference>
<evidence type="ECO:0000313" key="4">
    <source>
        <dbReference type="Proteomes" id="UP000257323"/>
    </source>
</evidence>
<proteinExistence type="predicted"/>
<accession>A0A3E2BMJ7</accession>
<evidence type="ECO:0000259" key="2">
    <source>
        <dbReference type="Pfam" id="PF19823"/>
    </source>
</evidence>
<gene>
    <name evidence="3" type="ORF">OP8BY_1999</name>
</gene>
<feature type="transmembrane region" description="Helical" evidence="1">
    <location>
        <begin position="6"/>
        <end position="23"/>
    </location>
</feature>
<feature type="domain" description="DUF6305" evidence="2">
    <location>
        <begin position="33"/>
        <end position="216"/>
    </location>
</feature>
<evidence type="ECO:0000313" key="3">
    <source>
        <dbReference type="EMBL" id="RFT15993.1"/>
    </source>
</evidence>
<keyword evidence="1" id="KW-1133">Transmembrane helix</keyword>
<keyword evidence="1" id="KW-0812">Transmembrane</keyword>
<evidence type="ECO:0000256" key="1">
    <source>
        <dbReference type="SAM" id="Phobius"/>
    </source>
</evidence>
<dbReference type="Proteomes" id="UP000257323">
    <property type="component" value="Unassembled WGS sequence"/>
</dbReference>
<comment type="caution">
    <text evidence="3">The sequence shown here is derived from an EMBL/GenBank/DDBJ whole genome shotgun (WGS) entry which is preliminary data.</text>
</comment>
<sequence length="217" mass="23415">MKGIKFVYILLNVLVLAAGLWLYGQTIPRASLPVLTTSAGQSPDVTTVNIILEEAGIGYDYCDVPTPEILADGVGLGDRESEPGFHAEVHTDLSKFKKGTPYRTVIMAIGASLKGMGASGLTVEAEEARLKKVIDYCQANKIFIIAVHIGGESKRGAPGSDNERMIEAVAPRSNLLIVTRDGNKDGRFSKIASQKNIPLVEVNYALEIVDLLKKVFE</sequence>
<reference evidence="3 4" key="1">
    <citation type="submission" date="2018-08" db="EMBL/GenBank/DDBJ databases">
        <title>Genome analysis of the thermophilic bacterium of the candidate phylum Aminicenantes from deep subsurface aquifer revealed its physiology and ecological role.</title>
        <authorList>
            <person name="Kadnikov V.V."/>
            <person name="Mardanov A.V."/>
            <person name="Beletsky A.V."/>
            <person name="Karnachuk O.V."/>
            <person name="Ravin N.V."/>
        </authorList>
    </citation>
    <scope>NUCLEOTIDE SEQUENCE [LARGE SCALE GENOMIC DNA]</scope>
    <source>
        <strain evidence="3">BY38</strain>
    </source>
</reference>
<protein>
    <recommendedName>
        <fullName evidence="2">DUF6305 domain-containing protein</fullName>
    </recommendedName>
</protein>
<dbReference type="Pfam" id="PF19823">
    <property type="entry name" value="DUF6305"/>
    <property type="match status" value="1"/>
</dbReference>
<name>A0A3E2BMJ7_9BACT</name>
<dbReference type="AlphaFoldDB" id="A0A3E2BMJ7"/>
<organism evidence="3 4">
    <name type="scientific">Candidatus Saccharicenans subterraneus</name>
    <dbReference type="NCBI Taxonomy" id="2508984"/>
    <lineage>
        <taxon>Bacteria</taxon>
        <taxon>Candidatus Aminicenantota</taxon>
        <taxon>Candidatus Aminicenantia</taxon>
        <taxon>Candidatus Aminicenantales</taxon>
        <taxon>Candidatus Saccharicenantaceae</taxon>
        <taxon>Candidatus Saccharicenans</taxon>
    </lineage>
</organism>
<keyword evidence="1" id="KW-0472">Membrane</keyword>